<dbReference type="SMART" id="SM00073">
    <property type="entry name" value="HPT"/>
    <property type="match status" value="1"/>
</dbReference>
<evidence type="ECO:0000256" key="9">
    <source>
        <dbReference type="ARBA" id="ARBA00022741"/>
    </source>
</evidence>
<accession>A0ABM7NL46</accession>
<reference evidence="18 19" key="1">
    <citation type="submission" date="2021-02" db="EMBL/GenBank/DDBJ databases">
        <title>Nitrogen-fixing ability and nitrogen fixation related genes of thermophilic fermentative bacteria in the genus Caldicellulosiruptor.</title>
        <authorList>
            <person name="Chen Y."/>
            <person name="Nishihara A."/>
            <person name="Haruta S."/>
        </authorList>
    </citation>
    <scope>NUCLEOTIDE SEQUENCE [LARGE SCALE GENOMIC DNA]</scope>
    <source>
        <strain evidence="18 19">YA01</strain>
    </source>
</reference>
<dbReference type="Gene3D" id="3.30.70.1110">
    <property type="entry name" value="Histidine kinase CheA-like, P2 response regulator-binding domain"/>
    <property type="match status" value="1"/>
</dbReference>
<evidence type="ECO:0000256" key="12">
    <source>
        <dbReference type="ARBA" id="ARBA00023012"/>
    </source>
</evidence>
<dbReference type="Gene3D" id="1.20.120.160">
    <property type="entry name" value="HPT domain"/>
    <property type="match status" value="1"/>
</dbReference>
<evidence type="ECO:0000259" key="15">
    <source>
        <dbReference type="PROSITE" id="PS50109"/>
    </source>
</evidence>
<dbReference type="InterPro" id="IPR035891">
    <property type="entry name" value="CheY-binding_CheA"/>
</dbReference>
<dbReference type="PRINTS" id="PR00344">
    <property type="entry name" value="BCTRLSENSOR"/>
</dbReference>
<evidence type="ECO:0000313" key="18">
    <source>
        <dbReference type="EMBL" id="BCS80805.1"/>
    </source>
</evidence>
<dbReference type="SUPFAM" id="SSF47384">
    <property type="entry name" value="Homodimeric domain of signal transducing histidine kinase"/>
    <property type="match status" value="1"/>
</dbReference>
<dbReference type="EC" id="2.7.13.3" evidence="3"/>
<evidence type="ECO:0000256" key="7">
    <source>
        <dbReference type="ARBA" id="ARBA00022553"/>
    </source>
</evidence>
<organism evidence="18 19">
    <name type="scientific">Caldicellulosiruptor diazotrophicus</name>
    <dbReference type="NCBI Taxonomy" id="2806205"/>
    <lineage>
        <taxon>Bacteria</taxon>
        <taxon>Bacillati</taxon>
        <taxon>Bacillota</taxon>
        <taxon>Bacillota incertae sedis</taxon>
        <taxon>Caldicellulosiruptorales</taxon>
        <taxon>Caldicellulosiruptoraceae</taxon>
        <taxon>Caldicellulosiruptor</taxon>
    </lineage>
</organism>
<dbReference type="InterPro" id="IPR036097">
    <property type="entry name" value="HisK_dim/P_sf"/>
</dbReference>
<evidence type="ECO:0000256" key="13">
    <source>
        <dbReference type="ARBA" id="ARBA00035100"/>
    </source>
</evidence>
<dbReference type="Pfam" id="PF07194">
    <property type="entry name" value="P2"/>
    <property type="match status" value="1"/>
</dbReference>
<keyword evidence="10" id="KW-0418">Kinase</keyword>
<dbReference type="PANTHER" id="PTHR43395:SF10">
    <property type="entry name" value="CHEMOTAXIS PROTEIN CHEA"/>
    <property type="match status" value="1"/>
</dbReference>
<dbReference type="InterPro" id="IPR005467">
    <property type="entry name" value="His_kinase_dom"/>
</dbReference>
<dbReference type="InterPro" id="IPR002545">
    <property type="entry name" value="CheW-lke_dom"/>
</dbReference>
<evidence type="ECO:0000256" key="6">
    <source>
        <dbReference type="ARBA" id="ARBA00022500"/>
    </source>
</evidence>
<dbReference type="Pfam" id="PF01584">
    <property type="entry name" value="CheW"/>
    <property type="match status" value="1"/>
</dbReference>
<evidence type="ECO:0000256" key="2">
    <source>
        <dbReference type="ARBA" id="ARBA00004496"/>
    </source>
</evidence>
<evidence type="ECO:0000259" key="16">
    <source>
        <dbReference type="PROSITE" id="PS50851"/>
    </source>
</evidence>
<dbReference type="InterPro" id="IPR003594">
    <property type="entry name" value="HATPase_dom"/>
</dbReference>
<keyword evidence="6" id="KW-0145">Chemotaxis</keyword>
<evidence type="ECO:0000256" key="10">
    <source>
        <dbReference type="ARBA" id="ARBA00022777"/>
    </source>
</evidence>
<dbReference type="Proteomes" id="UP000663623">
    <property type="component" value="Chromosome"/>
</dbReference>
<dbReference type="PROSITE" id="PS50894">
    <property type="entry name" value="HPT"/>
    <property type="match status" value="1"/>
</dbReference>
<evidence type="ECO:0000256" key="8">
    <source>
        <dbReference type="ARBA" id="ARBA00022679"/>
    </source>
</evidence>
<dbReference type="InterPro" id="IPR036061">
    <property type="entry name" value="CheW-like_dom_sf"/>
</dbReference>
<dbReference type="InterPro" id="IPR051315">
    <property type="entry name" value="Bact_Chemotaxis_CheA"/>
</dbReference>
<dbReference type="Gene3D" id="3.30.565.10">
    <property type="entry name" value="Histidine kinase-like ATPase, C-terminal domain"/>
    <property type="match status" value="1"/>
</dbReference>
<dbReference type="Gene3D" id="1.10.287.560">
    <property type="entry name" value="Histidine kinase CheA-like, homodimeric domain"/>
    <property type="match status" value="1"/>
</dbReference>
<dbReference type="SMART" id="SM00387">
    <property type="entry name" value="HATPase_c"/>
    <property type="match status" value="1"/>
</dbReference>
<dbReference type="PROSITE" id="PS50851">
    <property type="entry name" value="CHEW"/>
    <property type="match status" value="1"/>
</dbReference>
<dbReference type="CDD" id="cd00088">
    <property type="entry name" value="HPT"/>
    <property type="match status" value="1"/>
</dbReference>
<dbReference type="SMART" id="SM01231">
    <property type="entry name" value="H-kinase_dim"/>
    <property type="match status" value="1"/>
</dbReference>
<dbReference type="PANTHER" id="PTHR43395">
    <property type="entry name" value="SENSOR HISTIDINE KINASE CHEA"/>
    <property type="match status" value="1"/>
</dbReference>
<dbReference type="EMBL" id="AP024480">
    <property type="protein sequence ID" value="BCS80805.1"/>
    <property type="molecule type" value="Genomic_DNA"/>
</dbReference>
<comment type="catalytic activity">
    <reaction evidence="1">
        <text>ATP + protein L-histidine = ADP + protein N-phospho-L-histidine.</text>
        <dbReference type="EC" id="2.7.13.3"/>
    </reaction>
</comment>
<sequence length="633" mass="72239">MNEVQKDPMFEVFMSEAKEIVNSLERIFIELKEGNRNFDVAVTEALRFFHTLKGSSAMMGFDNISKVCHRVEDIFVCMRDEGKLPINLDNFILDMLKLVDFLTIQINRIENLQQPQDAENIEEVLEKIEMSLAENGKAQTESEKRYHIRLLFEEGWEMENLRAFLIVQNLKQYVKVLEYLPSDIEVNMASSEKIKKDGFFISIETLLKKEDIVKLFENFAWVKDIKIEEVSEKASLTKEISSWQNAVQSTHKLINVNIEKVDKLIDLIGEVVITFSMIVQHQEIKTDENSSFKNLTLQMSKLIRELQEVAMSMRMLPLSSTFQRLKRTVIEMSAKLQKPVDVHITGEETELDKVLIEHLTDPLIHIIRNAVDHGIEDKEERLKKGKNITGNVYISAKNSGSEVVISIEDDGRGLNKEKILQRALERGIINSPDDIGEDEIFELIFQPGFSTKEEATEYSGRGVGLDIVKNSIQKIGGRIFVESEKDRGTRFTIRIPLTLAIIDGMLIDVDGNVFVVPLSSIVETFKLEKQQIVLENEVPFVYRRGTCFSVIDLNKIFYGNDIRNKEKTYYLGILITNGEKNGILLVDNMISQQQIVIKTLPAILKQVRGISGCTLLGSGNIAFILDIDALLER</sequence>
<dbReference type="SUPFAM" id="SSF55052">
    <property type="entry name" value="CheY-binding domain of CheA"/>
    <property type="match status" value="1"/>
</dbReference>
<dbReference type="InterPro" id="IPR037006">
    <property type="entry name" value="CheA-like_homodim_sf"/>
</dbReference>
<dbReference type="PROSITE" id="PS50109">
    <property type="entry name" value="HIS_KIN"/>
    <property type="match status" value="1"/>
</dbReference>
<dbReference type="Gene3D" id="2.30.30.40">
    <property type="entry name" value="SH3 Domains"/>
    <property type="match status" value="1"/>
</dbReference>
<evidence type="ECO:0000256" key="3">
    <source>
        <dbReference type="ARBA" id="ARBA00012438"/>
    </source>
</evidence>
<comment type="subcellular location">
    <subcellularLocation>
        <location evidence="2">Cytoplasm</location>
    </subcellularLocation>
</comment>
<feature type="modified residue" description="Phosphohistidine" evidence="14">
    <location>
        <position position="50"/>
    </location>
</feature>
<evidence type="ECO:0000256" key="1">
    <source>
        <dbReference type="ARBA" id="ARBA00000085"/>
    </source>
</evidence>
<dbReference type="InterPro" id="IPR037052">
    <property type="entry name" value="CheA-like_P2_sf"/>
</dbReference>
<name>A0ABM7NL46_9FIRM</name>
<feature type="domain" description="CheW-like" evidence="16">
    <location>
        <begin position="501"/>
        <end position="633"/>
    </location>
</feature>
<dbReference type="InterPro" id="IPR010808">
    <property type="entry name" value="CheA_P2-bd"/>
</dbReference>
<protein>
    <recommendedName>
        <fullName evidence="4">Chemotaxis protein CheA</fullName>
        <ecNumber evidence="3">2.7.13.3</ecNumber>
    </recommendedName>
</protein>
<dbReference type="InterPro" id="IPR036890">
    <property type="entry name" value="HATPase_C_sf"/>
</dbReference>
<proteinExistence type="predicted"/>
<comment type="function">
    <text evidence="13">Involved in the transmission of sensory signals from the chemoreceptors to the flagellar motors. CheA is autophosphorylated; it can transfer its phosphate group to either CheB or CheY.</text>
</comment>
<dbReference type="Pfam" id="PF02518">
    <property type="entry name" value="HATPase_c"/>
    <property type="match status" value="1"/>
</dbReference>
<dbReference type="InterPro" id="IPR008207">
    <property type="entry name" value="Sig_transdc_His_kin_Hpt_dom"/>
</dbReference>
<dbReference type="Pfam" id="PF01627">
    <property type="entry name" value="Hpt"/>
    <property type="match status" value="1"/>
</dbReference>
<keyword evidence="7 14" id="KW-0597">Phosphoprotein</keyword>
<keyword evidence="8" id="KW-0808">Transferase</keyword>
<feature type="domain" description="HPt" evidence="17">
    <location>
        <begin position="2"/>
        <end position="116"/>
    </location>
</feature>
<evidence type="ECO:0000313" key="19">
    <source>
        <dbReference type="Proteomes" id="UP000663623"/>
    </source>
</evidence>
<evidence type="ECO:0000259" key="17">
    <source>
        <dbReference type="PROSITE" id="PS50894"/>
    </source>
</evidence>
<keyword evidence="12" id="KW-0902">Two-component regulatory system</keyword>
<dbReference type="SUPFAM" id="SSF50341">
    <property type="entry name" value="CheW-like"/>
    <property type="match status" value="1"/>
</dbReference>
<dbReference type="CDD" id="cd16916">
    <property type="entry name" value="HATPase_CheA-like"/>
    <property type="match status" value="1"/>
</dbReference>
<keyword evidence="19" id="KW-1185">Reference proteome</keyword>
<evidence type="ECO:0000256" key="5">
    <source>
        <dbReference type="ARBA" id="ARBA00022490"/>
    </source>
</evidence>
<dbReference type="InterPro" id="IPR004358">
    <property type="entry name" value="Sig_transdc_His_kin-like_C"/>
</dbReference>
<evidence type="ECO:0000256" key="11">
    <source>
        <dbReference type="ARBA" id="ARBA00022840"/>
    </source>
</evidence>
<evidence type="ECO:0000256" key="14">
    <source>
        <dbReference type="PROSITE-ProRule" id="PRU00110"/>
    </source>
</evidence>
<keyword evidence="5" id="KW-0963">Cytoplasm</keyword>
<dbReference type="InterPro" id="IPR004105">
    <property type="entry name" value="CheA-like_dim"/>
</dbReference>
<keyword evidence="9" id="KW-0547">Nucleotide-binding</keyword>
<dbReference type="Pfam" id="PF02895">
    <property type="entry name" value="H-kinase_dim"/>
    <property type="match status" value="1"/>
</dbReference>
<dbReference type="SUPFAM" id="SSF55874">
    <property type="entry name" value="ATPase domain of HSP90 chaperone/DNA topoisomerase II/histidine kinase"/>
    <property type="match status" value="1"/>
</dbReference>
<dbReference type="InterPro" id="IPR036641">
    <property type="entry name" value="HPT_dom_sf"/>
</dbReference>
<dbReference type="SMART" id="SM00260">
    <property type="entry name" value="CheW"/>
    <property type="match status" value="1"/>
</dbReference>
<dbReference type="SUPFAM" id="SSF47226">
    <property type="entry name" value="Histidine-containing phosphotransfer domain, HPT domain"/>
    <property type="match status" value="1"/>
</dbReference>
<feature type="domain" description="Histidine kinase" evidence="15">
    <location>
        <begin position="298"/>
        <end position="499"/>
    </location>
</feature>
<dbReference type="RefSeq" id="WP_207181513.1">
    <property type="nucleotide sequence ID" value="NZ_AP024480.1"/>
</dbReference>
<gene>
    <name evidence="18" type="primary">cheA_2</name>
    <name evidence="18" type="ORF">CaldiYA01_07650</name>
</gene>
<keyword evidence="11" id="KW-0067">ATP-binding</keyword>
<evidence type="ECO:0000256" key="4">
    <source>
        <dbReference type="ARBA" id="ARBA00021495"/>
    </source>
</evidence>